<gene>
    <name evidence="1" type="ORF">QAD02_008074</name>
</gene>
<sequence>MNSGERKARSEPKDKNIDPGSKDDLQVIMEAANVKMIKRMGKTKPLEECEIPDPLPGLSNNPNGITTDSITLEDIDTELEKNEETPSKRIRIIRNEILKKRVVIRLTRFDHRPAKRIKIGEPEKSDSSSAESEQITEENPTVYPKFEDEKGRMITAKIWKGQILDDVVDNFFIYGAIESFEIFVQNHWPTNKHYFGIFTYVEREGAQQAYRLGSFQNPKYG</sequence>
<comment type="caution">
    <text evidence="1">The sequence shown here is derived from an EMBL/GenBank/DDBJ whole genome shotgun (WGS) entry which is preliminary data.</text>
</comment>
<name>A0ACC2N5R0_9HYME</name>
<protein>
    <submittedName>
        <fullName evidence="1">Uncharacterized protein</fullName>
    </submittedName>
</protein>
<keyword evidence="2" id="KW-1185">Reference proteome</keyword>
<accession>A0ACC2N5R0</accession>
<dbReference type="Proteomes" id="UP001239111">
    <property type="component" value="Chromosome 4"/>
</dbReference>
<reference evidence="1" key="1">
    <citation type="submission" date="2023-04" db="EMBL/GenBank/DDBJ databases">
        <title>A chromosome-level genome assembly of the parasitoid wasp Eretmocerus hayati.</title>
        <authorList>
            <person name="Zhong Y."/>
            <person name="Liu S."/>
            <person name="Liu Y."/>
        </authorList>
    </citation>
    <scope>NUCLEOTIDE SEQUENCE</scope>
    <source>
        <strain evidence="1">ZJU_SS_LIU_2023</strain>
    </source>
</reference>
<proteinExistence type="predicted"/>
<dbReference type="EMBL" id="CM056744">
    <property type="protein sequence ID" value="KAJ8666412.1"/>
    <property type="molecule type" value="Genomic_DNA"/>
</dbReference>
<evidence type="ECO:0000313" key="2">
    <source>
        <dbReference type="Proteomes" id="UP001239111"/>
    </source>
</evidence>
<organism evidence="1 2">
    <name type="scientific">Eretmocerus hayati</name>
    <dbReference type="NCBI Taxonomy" id="131215"/>
    <lineage>
        <taxon>Eukaryota</taxon>
        <taxon>Metazoa</taxon>
        <taxon>Ecdysozoa</taxon>
        <taxon>Arthropoda</taxon>
        <taxon>Hexapoda</taxon>
        <taxon>Insecta</taxon>
        <taxon>Pterygota</taxon>
        <taxon>Neoptera</taxon>
        <taxon>Endopterygota</taxon>
        <taxon>Hymenoptera</taxon>
        <taxon>Apocrita</taxon>
        <taxon>Proctotrupomorpha</taxon>
        <taxon>Chalcidoidea</taxon>
        <taxon>Aphelinidae</taxon>
        <taxon>Aphelininae</taxon>
        <taxon>Eretmocerus</taxon>
    </lineage>
</organism>
<evidence type="ECO:0000313" key="1">
    <source>
        <dbReference type="EMBL" id="KAJ8666412.1"/>
    </source>
</evidence>